<dbReference type="Proteomes" id="UP001303160">
    <property type="component" value="Unassembled WGS sequence"/>
</dbReference>
<comment type="subcellular location">
    <subcellularLocation>
        <location evidence="1 4">Nucleus</location>
    </subcellularLocation>
</comment>
<dbReference type="GO" id="GO:0005634">
    <property type="term" value="C:nucleus"/>
    <property type="evidence" value="ECO:0007669"/>
    <property type="project" value="UniProtKB-SubCell"/>
</dbReference>
<evidence type="ECO:0000256" key="4">
    <source>
        <dbReference type="PROSITE-ProRule" id="PRU00089"/>
    </source>
</evidence>
<keyword evidence="3 4" id="KW-0539">Nucleus</keyword>
<dbReference type="PANTHER" id="PTHR11829:SF343">
    <property type="entry name" value="FORK-HEAD DOMAIN-CONTAINING PROTEIN"/>
    <property type="match status" value="1"/>
</dbReference>
<gene>
    <name evidence="7" type="ORF">QBC40DRAFT_5838</name>
</gene>
<dbReference type="GO" id="GO:0001228">
    <property type="term" value="F:DNA-binding transcription activator activity, RNA polymerase II-specific"/>
    <property type="evidence" value="ECO:0007669"/>
    <property type="project" value="UniProtKB-ARBA"/>
</dbReference>
<evidence type="ECO:0000256" key="1">
    <source>
        <dbReference type="ARBA" id="ARBA00004123"/>
    </source>
</evidence>
<feature type="region of interest" description="Disordered" evidence="5">
    <location>
        <begin position="26"/>
        <end position="78"/>
    </location>
</feature>
<dbReference type="EMBL" id="MU863978">
    <property type="protein sequence ID" value="KAK4196724.1"/>
    <property type="molecule type" value="Genomic_DNA"/>
</dbReference>
<dbReference type="SMART" id="SM00339">
    <property type="entry name" value="FH"/>
    <property type="match status" value="1"/>
</dbReference>
<feature type="compositionally biased region" description="Polar residues" evidence="5">
    <location>
        <begin position="761"/>
        <end position="772"/>
    </location>
</feature>
<dbReference type="InterPro" id="IPR036390">
    <property type="entry name" value="WH_DNA-bd_sf"/>
</dbReference>
<feature type="region of interest" description="Disordered" evidence="5">
    <location>
        <begin position="487"/>
        <end position="548"/>
    </location>
</feature>
<evidence type="ECO:0000259" key="6">
    <source>
        <dbReference type="PROSITE" id="PS50039"/>
    </source>
</evidence>
<evidence type="ECO:0000256" key="3">
    <source>
        <dbReference type="ARBA" id="ARBA00023242"/>
    </source>
</evidence>
<reference evidence="7" key="2">
    <citation type="submission" date="2023-05" db="EMBL/GenBank/DDBJ databases">
        <authorList>
            <consortium name="Lawrence Berkeley National Laboratory"/>
            <person name="Steindorff A."/>
            <person name="Hensen N."/>
            <person name="Bonometti L."/>
            <person name="Westerberg I."/>
            <person name="Brannstrom I.O."/>
            <person name="Guillou S."/>
            <person name="Cros-Aarteil S."/>
            <person name="Calhoun S."/>
            <person name="Haridas S."/>
            <person name="Kuo A."/>
            <person name="Mondo S."/>
            <person name="Pangilinan J."/>
            <person name="Riley R."/>
            <person name="Labutti K."/>
            <person name="Andreopoulos B."/>
            <person name="Lipzen A."/>
            <person name="Chen C."/>
            <person name="Yanf M."/>
            <person name="Daum C."/>
            <person name="Ng V."/>
            <person name="Clum A."/>
            <person name="Ohm R."/>
            <person name="Martin F."/>
            <person name="Silar P."/>
            <person name="Natvig D."/>
            <person name="Lalanne C."/>
            <person name="Gautier V."/>
            <person name="Ament-Velasquez S.L."/>
            <person name="Kruys A."/>
            <person name="Hutchinson M.I."/>
            <person name="Powell A.J."/>
            <person name="Barry K."/>
            <person name="Miller A.N."/>
            <person name="Grigoriev I.V."/>
            <person name="Debuchy R."/>
            <person name="Gladieux P."/>
            <person name="Thoren M.H."/>
            <person name="Johannesson H."/>
        </authorList>
    </citation>
    <scope>NUCLEOTIDE SEQUENCE</scope>
    <source>
        <strain evidence="7">CBS 315.58</strain>
    </source>
</reference>
<evidence type="ECO:0000256" key="2">
    <source>
        <dbReference type="ARBA" id="ARBA00023125"/>
    </source>
</evidence>
<protein>
    <recommendedName>
        <fullName evidence="6">Fork-head domain-containing protein</fullName>
    </recommendedName>
</protein>
<sequence>MAKPPRFQASQASFPIYEDFNFDQTAPMISHAPMPPAPKPGRQPLQNTDANVVLDPPASNFIKQSPLKPNAPPSNMPLTPMKNSQSSKLNMVQMMPPSNYQQTTDSLEKRQPVMSRFKTVAQKPQQSDFNMQHFMGKENSQHPMIFPAPPQPQFNLPLEHYYQKPPGKRLLEAAPIKELRPAKKQRVDDPLPPHDSFPQIIDDGSKPGHSYATLIGMAILRSPQRRLTLAQIYKWISDTYSFYNANDAGWQNSIRHNLSLNKHFIKQERPKDDPGKGNYWAIEPGAEHLFMKEKPSRKAAAPSAENMPVMSTRLEPSQPQMPQFHEPILPPQLPMPPSSLPPLPPMPSSQQLAPAPHLPDLSSDATIPASDLATIPDDGNDGLGENVLLHENDLYSPLPAAMHSSPPVPKRVESRHNDTPPPQRRGHGSSVSKSRKRRSFMDDSGYISSLESSVMRPGRDHSKLLTSEADRPRLRRGLAEEEIVRLRASSYDSPSKGRSQGYAPPSSSPMRQPAHNNTGQMLPPLTPAMKLKAPPKPPASVSPSTNLRLHRESIQSMVDGDSPYKRVAAMCPEVQLTPGFLIDDLFANLDQPKEDDFSDFDIFNETYTSLYAMSPAGIAPNGSPAKRSVRKHRLERSHSTSALSDLAAPLSTNSASSASFLKVPAHSNNLMLETPSKVFDGLLSSPSKLFHDLQSPSKMPAALNDENLAPWLSMDDLYAPDVLGEENHDFQPIDMLAGFEKIGSSSSQASRNNNNNRPSQKTSLSRSYTTKF</sequence>
<evidence type="ECO:0000313" key="7">
    <source>
        <dbReference type="EMBL" id="KAK4196724.1"/>
    </source>
</evidence>
<dbReference type="PRINTS" id="PR00053">
    <property type="entry name" value="FORKHEAD"/>
</dbReference>
<name>A0AAN6XA59_9PEZI</name>
<evidence type="ECO:0000256" key="5">
    <source>
        <dbReference type="SAM" id="MobiDB-lite"/>
    </source>
</evidence>
<feature type="region of interest" description="Disordered" evidence="5">
    <location>
        <begin position="741"/>
        <end position="772"/>
    </location>
</feature>
<feature type="compositionally biased region" description="Polar residues" evidence="5">
    <location>
        <begin position="508"/>
        <end position="520"/>
    </location>
</feature>
<organism evidence="7 8">
    <name type="scientific">Triangularia verruculosa</name>
    <dbReference type="NCBI Taxonomy" id="2587418"/>
    <lineage>
        <taxon>Eukaryota</taxon>
        <taxon>Fungi</taxon>
        <taxon>Dikarya</taxon>
        <taxon>Ascomycota</taxon>
        <taxon>Pezizomycotina</taxon>
        <taxon>Sordariomycetes</taxon>
        <taxon>Sordariomycetidae</taxon>
        <taxon>Sordariales</taxon>
        <taxon>Podosporaceae</taxon>
        <taxon>Triangularia</taxon>
    </lineage>
</organism>
<proteinExistence type="predicted"/>
<evidence type="ECO:0000313" key="8">
    <source>
        <dbReference type="Proteomes" id="UP001303160"/>
    </source>
</evidence>
<feature type="domain" description="Fork-head" evidence="6">
    <location>
        <begin position="206"/>
        <end position="300"/>
    </location>
</feature>
<dbReference type="GO" id="GO:0000978">
    <property type="term" value="F:RNA polymerase II cis-regulatory region sequence-specific DNA binding"/>
    <property type="evidence" value="ECO:0007669"/>
    <property type="project" value="TreeGrafter"/>
</dbReference>
<dbReference type="PROSITE" id="PS00658">
    <property type="entry name" value="FORK_HEAD_2"/>
    <property type="match status" value="1"/>
</dbReference>
<feature type="region of interest" description="Disordered" evidence="5">
    <location>
        <begin position="314"/>
        <end position="469"/>
    </location>
</feature>
<comment type="caution">
    <text evidence="7">The sequence shown here is derived from an EMBL/GenBank/DDBJ whole genome shotgun (WGS) entry which is preliminary data.</text>
</comment>
<dbReference type="InterPro" id="IPR030456">
    <property type="entry name" value="TF_fork_head_CS_2"/>
</dbReference>
<reference evidence="7" key="1">
    <citation type="journal article" date="2023" name="Mol. Phylogenet. Evol.">
        <title>Genome-scale phylogeny and comparative genomics of the fungal order Sordariales.</title>
        <authorList>
            <person name="Hensen N."/>
            <person name="Bonometti L."/>
            <person name="Westerberg I."/>
            <person name="Brannstrom I.O."/>
            <person name="Guillou S."/>
            <person name="Cros-Aarteil S."/>
            <person name="Calhoun S."/>
            <person name="Haridas S."/>
            <person name="Kuo A."/>
            <person name="Mondo S."/>
            <person name="Pangilinan J."/>
            <person name="Riley R."/>
            <person name="LaButti K."/>
            <person name="Andreopoulos B."/>
            <person name="Lipzen A."/>
            <person name="Chen C."/>
            <person name="Yan M."/>
            <person name="Daum C."/>
            <person name="Ng V."/>
            <person name="Clum A."/>
            <person name="Steindorff A."/>
            <person name="Ohm R.A."/>
            <person name="Martin F."/>
            <person name="Silar P."/>
            <person name="Natvig D.O."/>
            <person name="Lalanne C."/>
            <person name="Gautier V."/>
            <person name="Ament-Velasquez S.L."/>
            <person name="Kruys A."/>
            <person name="Hutchinson M.I."/>
            <person name="Powell A.J."/>
            <person name="Barry K."/>
            <person name="Miller A.N."/>
            <person name="Grigoriev I.V."/>
            <person name="Debuchy R."/>
            <person name="Gladieux P."/>
            <person name="Hiltunen Thoren M."/>
            <person name="Johannesson H."/>
        </authorList>
    </citation>
    <scope>NUCLEOTIDE SEQUENCE</scope>
    <source>
        <strain evidence="7">CBS 315.58</strain>
    </source>
</reference>
<dbReference type="InterPro" id="IPR036388">
    <property type="entry name" value="WH-like_DNA-bd_sf"/>
</dbReference>
<dbReference type="Pfam" id="PF00250">
    <property type="entry name" value="Forkhead"/>
    <property type="match status" value="1"/>
</dbReference>
<dbReference type="Gene3D" id="1.10.10.10">
    <property type="entry name" value="Winged helix-like DNA-binding domain superfamily/Winged helix DNA-binding domain"/>
    <property type="match status" value="1"/>
</dbReference>
<dbReference type="InterPro" id="IPR001766">
    <property type="entry name" value="Fork_head_dom"/>
</dbReference>
<dbReference type="CDD" id="cd00059">
    <property type="entry name" value="FH_FOX"/>
    <property type="match status" value="1"/>
</dbReference>
<dbReference type="AlphaFoldDB" id="A0AAN6XA59"/>
<accession>A0AAN6XA59</accession>
<dbReference type="SUPFAM" id="SSF46785">
    <property type="entry name" value="Winged helix' DNA-binding domain"/>
    <property type="match status" value="1"/>
</dbReference>
<feature type="DNA-binding region" description="Fork-head" evidence="4">
    <location>
        <begin position="206"/>
        <end position="300"/>
    </location>
</feature>
<dbReference type="PANTHER" id="PTHR11829">
    <property type="entry name" value="FORKHEAD BOX PROTEIN"/>
    <property type="match status" value="1"/>
</dbReference>
<feature type="compositionally biased region" description="Pro residues" evidence="5">
    <location>
        <begin position="328"/>
        <end position="347"/>
    </location>
</feature>
<dbReference type="PROSITE" id="PS50039">
    <property type="entry name" value="FORK_HEAD_3"/>
    <property type="match status" value="1"/>
</dbReference>
<feature type="compositionally biased region" description="Low complexity" evidence="5">
    <location>
        <begin position="744"/>
        <end position="760"/>
    </location>
</feature>
<keyword evidence="2 4" id="KW-0238">DNA-binding</keyword>
<feature type="compositionally biased region" description="Basic and acidic residues" evidence="5">
    <location>
        <begin position="457"/>
        <end position="469"/>
    </location>
</feature>
<keyword evidence="8" id="KW-1185">Reference proteome</keyword>
<dbReference type="InterPro" id="IPR050211">
    <property type="entry name" value="FOX_domain-containing"/>
</dbReference>
<dbReference type="FunFam" id="1.10.10.10:FF:000260">
    <property type="entry name" value="Forkhead transcription factor (Sep1)"/>
    <property type="match status" value="1"/>
</dbReference>